<evidence type="ECO:0000256" key="9">
    <source>
        <dbReference type="ARBA" id="ARBA00023204"/>
    </source>
</evidence>
<dbReference type="SUPFAM" id="SSF52540">
    <property type="entry name" value="P-loop containing nucleoside triphosphate hydrolases"/>
    <property type="match status" value="4"/>
</dbReference>
<comment type="miscellaneous">
    <text evidence="10">In the RecBCD complex, RecB has a slow 3'-5' helicase, an exonuclease activity and loads RecA onto ssDNA, RecD has a fast 5'-3' helicase activity, while RecC stimulates the ATPase and processivity of the RecB helicase and contributes to recognition of the Chi site.</text>
</comment>
<evidence type="ECO:0000256" key="6">
    <source>
        <dbReference type="ARBA" id="ARBA00022839"/>
    </source>
</evidence>
<accession>A0A948TGH9</accession>
<dbReference type="Gene3D" id="3.40.50.300">
    <property type="entry name" value="P-loop containing nucleotide triphosphate hydrolases"/>
    <property type="match status" value="2"/>
</dbReference>
<evidence type="ECO:0000256" key="4">
    <source>
        <dbReference type="ARBA" id="ARBA00022801"/>
    </source>
</evidence>
<keyword evidence="7 10" id="KW-0067">ATP-binding</keyword>
<reference evidence="12" key="2">
    <citation type="submission" date="2021-04" db="EMBL/GenBank/DDBJ databases">
        <authorList>
            <person name="Gilroy R."/>
        </authorList>
    </citation>
    <scope>NUCLEOTIDE SEQUENCE</scope>
    <source>
        <strain evidence="12">378</strain>
    </source>
</reference>
<dbReference type="InterPro" id="IPR041500">
    <property type="entry name" value="RecC_C"/>
</dbReference>
<name>A0A948TGH9_9GAMM</name>
<evidence type="ECO:0000256" key="8">
    <source>
        <dbReference type="ARBA" id="ARBA00023125"/>
    </source>
</evidence>
<comment type="subunit">
    <text evidence="10">Heterotrimer of RecB, RecC and RecD. All subunits contribute to DNA-binding.</text>
</comment>
<organism evidence="12 13">
    <name type="scientific">Candidatus Anaerobiospirillum pullicola</name>
    <dbReference type="NCBI Taxonomy" id="2838451"/>
    <lineage>
        <taxon>Bacteria</taxon>
        <taxon>Pseudomonadati</taxon>
        <taxon>Pseudomonadota</taxon>
        <taxon>Gammaproteobacteria</taxon>
        <taxon>Aeromonadales</taxon>
        <taxon>Succinivibrionaceae</taxon>
        <taxon>Anaerobiospirillum</taxon>
    </lineage>
</organism>
<dbReference type="Pfam" id="PF04257">
    <property type="entry name" value="Exonuc_V_gamma"/>
    <property type="match status" value="2"/>
</dbReference>
<dbReference type="GO" id="GO:0009338">
    <property type="term" value="C:exodeoxyribonuclease V complex"/>
    <property type="evidence" value="ECO:0007669"/>
    <property type="project" value="InterPro"/>
</dbReference>
<evidence type="ECO:0000256" key="5">
    <source>
        <dbReference type="ARBA" id="ARBA00022806"/>
    </source>
</evidence>
<dbReference type="InterPro" id="IPR027417">
    <property type="entry name" value="P-loop_NTPase"/>
</dbReference>
<evidence type="ECO:0000259" key="11">
    <source>
        <dbReference type="Pfam" id="PF17946"/>
    </source>
</evidence>
<evidence type="ECO:0000256" key="3">
    <source>
        <dbReference type="ARBA" id="ARBA00022763"/>
    </source>
</evidence>
<dbReference type="HAMAP" id="MF_01486">
    <property type="entry name" value="RecC"/>
    <property type="match status" value="1"/>
</dbReference>
<keyword evidence="1 10" id="KW-0540">Nuclease</keyword>
<dbReference type="GO" id="GO:0003677">
    <property type="term" value="F:DNA binding"/>
    <property type="evidence" value="ECO:0007669"/>
    <property type="project" value="UniProtKB-UniRule"/>
</dbReference>
<keyword evidence="3 10" id="KW-0227">DNA damage</keyword>
<gene>
    <name evidence="10" type="primary">recC</name>
    <name evidence="12" type="ORF">H9847_06225</name>
</gene>
<dbReference type="GO" id="GO:0003678">
    <property type="term" value="F:DNA helicase activity"/>
    <property type="evidence" value="ECO:0007669"/>
    <property type="project" value="UniProtKB-UniRule"/>
</dbReference>
<evidence type="ECO:0000256" key="7">
    <source>
        <dbReference type="ARBA" id="ARBA00022840"/>
    </source>
</evidence>
<comment type="caution">
    <text evidence="12">The sequence shown here is derived from an EMBL/GenBank/DDBJ whole genome shotgun (WGS) entry which is preliminary data.</text>
</comment>
<dbReference type="SUPFAM" id="SSF52980">
    <property type="entry name" value="Restriction endonuclease-like"/>
    <property type="match status" value="1"/>
</dbReference>
<evidence type="ECO:0000256" key="1">
    <source>
        <dbReference type="ARBA" id="ARBA00022722"/>
    </source>
</evidence>
<evidence type="ECO:0000313" key="13">
    <source>
        <dbReference type="Proteomes" id="UP000733611"/>
    </source>
</evidence>
<keyword evidence="6 10" id="KW-0269">Exonuclease</keyword>
<proteinExistence type="inferred from homology"/>
<dbReference type="EMBL" id="JAHLFE010000125">
    <property type="protein sequence ID" value="MBU3844449.1"/>
    <property type="molecule type" value="Genomic_DNA"/>
</dbReference>
<dbReference type="PANTHER" id="PTHR30591:SF1">
    <property type="entry name" value="RECBCD ENZYME SUBUNIT RECC"/>
    <property type="match status" value="1"/>
</dbReference>
<dbReference type="GO" id="GO:0005524">
    <property type="term" value="F:ATP binding"/>
    <property type="evidence" value="ECO:0007669"/>
    <property type="project" value="UniProtKB-UniRule"/>
</dbReference>
<keyword evidence="9 10" id="KW-0234">DNA repair</keyword>
<keyword evidence="4 10" id="KW-0378">Hydrolase</keyword>
<evidence type="ECO:0000256" key="2">
    <source>
        <dbReference type="ARBA" id="ARBA00022741"/>
    </source>
</evidence>
<keyword evidence="8 10" id="KW-0238">DNA-binding</keyword>
<dbReference type="InterPro" id="IPR011335">
    <property type="entry name" value="Restrct_endonuc-II-like"/>
</dbReference>
<keyword evidence="2 10" id="KW-0547">Nucleotide-binding</keyword>
<dbReference type="Pfam" id="PF17946">
    <property type="entry name" value="RecC_C"/>
    <property type="match status" value="1"/>
</dbReference>
<evidence type="ECO:0000313" key="12">
    <source>
        <dbReference type="EMBL" id="MBU3844449.1"/>
    </source>
</evidence>
<comment type="function">
    <text evidence="10">A helicase/nuclease that prepares dsDNA breaks (DSB) for recombinational DNA repair. Binds to DSBs and unwinds DNA via a highly rapid and processive ATP-dependent bidirectional helicase activity. Unwinds dsDNA until it encounters a Chi (crossover hotspot instigator) sequence from the 3' direction. Cuts ssDNA a few nucleotides 3' to the Chi site. The properties and activities of the enzyme are changed at Chi. The Chi-altered holoenzyme produces a long 3'-ssDNA overhang and facilitates RecA-binding to the ssDNA for homologous DNA recombination and repair. Holoenzyme degrades any linearized DNA that is unable to undergo homologous recombination. In the holoenzyme this subunit recognizes the wild-type Chi sequence, and when added to isolated RecB increases its ATP-dependent helicase processivity.</text>
</comment>
<reference evidence="12" key="1">
    <citation type="journal article" date="2021" name="PeerJ">
        <title>Extensive microbial diversity within the chicken gut microbiome revealed by metagenomics and culture.</title>
        <authorList>
            <person name="Gilroy R."/>
            <person name="Ravi A."/>
            <person name="Getino M."/>
            <person name="Pursley I."/>
            <person name="Horton D.L."/>
            <person name="Alikhan N.F."/>
            <person name="Baker D."/>
            <person name="Gharbi K."/>
            <person name="Hall N."/>
            <person name="Watson M."/>
            <person name="Adriaenssens E.M."/>
            <person name="Foster-Nyarko E."/>
            <person name="Jarju S."/>
            <person name="Secka A."/>
            <person name="Antonio M."/>
            <person name="Oren A."/>
            <person name="Chaudhuri R.R."/>
            <person name="La Ragione R."/>
            <person name="Hildebrand F."/>
            <person name="Pallen M.J."/>
        </authorList>
    </citation>
    <scope>NUCLEOTIDE SEQUENCE</scope>
    <source>
        <strain evidence="12">378</strain>
    </source>
</reference>
<sequence length="1521" mass="170705">MSESSTPQSTIDSSYGASSNASMRAGLTLYMSNYLENLADICAVLMSEYPLPDPFAHEHIIVMNTGMRTYLTQRIAMQNQITALCDYHQIWQLVYGVHRTLHPEAPEQNLYDREHLTWNLYSLIVALQNESTARKHKAVVTALQQATSQGITDETELKRIQDEAIAAYNQEAAKSNDIYHKLRLYLVDDAFGDKAFELAAKIADTLDQYQMFRPRWIMAWNNIPLGAFADYEKDPEDISNPINVFIENECRRFAREKSGIRAKRQGTVSSDLPADADADADAYAESVVSDNSAHFAAGYAPEDIIEASSAQRMGAGSSAGRLLSTTVTKERVAMVRAQFKNNVWQIKLWCMLRHNYIFFAGDDLTPLPPNSPELLWQIKHLDRAQIMTSMIDDLREHRVSPEAAAQLYQRVFVFGVSSLPRVVVEFLDALSHYCSVNVMLLNPCREYWADIAPRYRNDFERYVQLIQASTRQAKTARKELQRKFLTIPAMALRESDYDEATGERVAGNPLLLSYGQQGRDNLYMFFDRDQVPDNVACFSEPDVENEFTTSTRIEGVGEAQRSVVEVRGGNLLARLQAQLLSLEQSSERYIIAPDDISFSIHSCHTMRREVEVLRDAILECFNRAKLEGRTLYPRDIVVMVPAINDYTPHITAVFGGSQHDDDPDAIPFVISDLTEDESNTVAQSLLKLLEIGTTRVTSATVIELLSEEAIARRFGMSREDVEVISTWLRDTHVYWGLDETDVAPYAEIKIPGTFAQGMERMLLGSLLGDSTTMPCFSEIEGSDTLLLGKFWDFLQALRELRARFTPELALTPIEWAHELHEMLTSRFFADDLETLAALRSVEQVLETLQQTIHHLFVRPKINLPVFAATLRQGLVAQRNFQPFLREKVNFCSLMPMRAVPFEHIFILGLNDSDFPRAETMPGFNIMSSRDLFERGDRSRNIDDRYLFLEALLSARRSIYFSYLGQSPVDKTVQNPSVVLSELMYYVMDSCAVDGDHAVSDGVRQQHVYERIFVQEHLNSYHSANFMPSSISASIVKLDQLNPEKETAKGAASKGKAAKAKAVAATAGTAGTVDSDAKSASSASRAETAAQFHVRKAVLQQYAQHIQQGIPRLPSFNRSFILPDDLAKSDSAILGAGVFFSDMSPFLTQVLELEQLMGFARNPSHFFMRNLLGITFPRTEGLSQLEDEVFSLSRHEVDRLVSDALRLPPVERKEFLERKGELGELPYGIFKNELIKQVLERSSSISAVLQEHFGVEDLSPLEHLPCPKSTWHIVLPKNIFTGEPLSSLPQLIENMQVQAVSSGAATAALLGEASSAASSVAARNANEESASDYHFEITLQASYMERPLVVSTFAAMDSKIKKDSDYNALEGNVVKCNANALKRYKLVMQALQEAIAYYLRYGAGHDVTIIDRDGECYELKAFTPEQLQYILRALLVFFVLGLSAPFPCMDALVRNVIFNNALPPQLVLGPKATDSFGFDNESEYLFSTPSRVITDPVLNSKFTVFLDFYLTLIAPNLARLSE</sequence>
<dbReference type="Proteomes" id="UP000733611">
    <property type="component" value="Unassembled WGS sequence"/>
</dbReference>
<evidence type="ECO:0000256" key="10">
    <source>
        <dbReference type="HAMAP-Rule" id="MF_01486"/>
    </source>
</evidence>
<comment type="similarity">
    <text evidence="10">Belongs to the RecC family.</text>
</comment>
<dbReference type="InterPro" id="IPR006697">
    <property type="entry name" value="RecC"/>
</dbReference>
<dbReference type="GO" id="GO:0008854">
    <property type="term" value="F:exodeoxyribonuclease V activity"/>
    <property type="evidence" value="ECO:0007669"/>
    <property type="project" value="InterPro"/>
</dbReference>
<keyword evidence="5 10" id="KW-0347">Helicase</keyword>
<protein>
    <recommendedName>
        <fullName evidence="10">RecBCD enzyme subunit RecC</fullName>
    </recommendedName>
    <alternativeName>
        <fullName evidence="10">Exonuclease V subunit RecC</fullName>
        <shortName evidence="10">ExoV subunit RecC</shortName>
    </alternativeName>
    <alternativeName>
        <fullName evidence="10">Helicase/nuclease RecBCD subunit RecC</fullName>
    </alternativeName>
</protein>
<dbReference type="Gene3D" id="3.40.50.10930">
    <property type="match status" value="2"/>
</dbReference>
<dbReference type="PANTHER" id="PTHR30591">
    <property type="entry name" value="RECBCD ENZYME SUBUNIT RECC"/>
    <property type="match status" value="1"/>
</dbReference>
<feature type="domain" description="RecC C-terminal" evidence="11">
    <location>
        <begin position="1149"/>
        <end position="1260"/>
    </location>
</feature>
<dbReference type="GO" id="GO:0000724">
    <property type="term" value="P:double-strand break repair via homologous recombination"/>
    <property type="evidence" value="ECO:0007669"/>
    <property type="project" value="UniProtKB-UniRule"/>
</dbReference>